<dbReference type="Pfam" id="PF17064">
    <property type="entry name" value="QVR"/>
    <property type="match status" value="1"/>
</dbReference>
<feature type="signal peptide" evidence="9">
    <location>
        <begin position="1"/>
        <end position="21"/>
    </location>
</feature>
<keyword evidence="11" id="KW-1185">Reference proteome</keyword>
<keyword evidence="3" id="KW-0812">Transmembrane</keyword>
<keyword evidence="8" id="KW-0449">Lipoprotein</keyword>
<dbReference type="PANTHER" id="PTHR33562">
    <property type="entry name" value="ATILLA, ISOFORM B-RELATED-RELATED"/>
    <property type="match status" value="1"/>
</dbReference>
<evidence type="ECO:0000313" key="10">
    <source>
        <dbReference type="EnsemblMetazoa" id="XP_014239514.1"/>
    </source>
</evidence>
<dbReference type="GO" id="GO:0032222">
    <property type="term" value="P:regulation of synaptic transmission, cholinergic"/>
    <property type="evidence" value="ECO:0007669"/>
    <property type="project" value="InterPro"/>
</dbReference>
<feature type="chain" id="PRO_5035280738" description="Protein sleepless" evidence="9">
    <location>
        <begin position="22"/>
        <end position="143"/>
    </location>
</feature>
<dbReference type="CDD" id="cd23593">
    <property type="entry name" value="TFP_LU_ECD_Twit"/>
    <property type="match status" value="1"/>
</dbReference>
<evidence type="ECO:0000256" key="7">
    <source>
        <dbReference type="ARBA" id="ARBA00023180"/>
    </source>
</evidence>
<dbReference type="EnsemblMetazoa" id="XM_014384028.1">
    <property type="protein sequence ID" value="XP_014239514.1"/>
    <property type="gene ID" value="LOC106660951"/>
</dbReference>
<dbReference type="GO" id="GO:0030431">
    <property type="term" value="P:sleep"/>
    <property type="evidence" value="ECO:0007669"/>
    <property type="project" value="InterPro"/>
</dbReference>
<reference evidence="10" key="1">
    <citation type="submission" date="2022-01" db="UniProtKB">
        <authorList>
            <consortium name="EnsemblMetazoa"/>
        </authorList>
    </citation>
    <scope>IDENTIFICATION</scope>
</reference>
<keyword evidence="4 9" id="KW-0732">Signal</keyword>
<proteinExistence type="predicted"/>
<evidence type="ECO:0000313" key="11">
    <source>
        <dbReference type="Proteomes" id="UP000494040"/>
    </source>
</evidence>
<evidence type="ECO:0000256" key="3">
    <source>
        <dbReference type="ARBA" id="ARBA00022692"/>
    </source>
</evidence>
<evidence type="ECO:0000256" key="9">
    <source>
        <dbReference type="SAM" id="SignalP"/>
    </source>
</evidence>
<dbReference type="InterPro" id="IPR031424">
    <property type="entry name" value="QVR-like"/>
</dbReference>
<keyword evidence="7" id="KW-0325">Glycoprotein</keyword>
<dbReference type="GeneID" id="106660951"/>
<sequence length="143" mass="15887">MARATLVLFSLLALYVQQGMSLHCYVCSSDRESTCSDPFTKRAHSRFVLTDCDRSKAPSSYSGKIPFCRKFKSYGGSNDDNLVTVRSCTWVNEGESPCSQHLLGPHIRVESCSYCDEDSCNSASTIFSTLLIFPVTLLVSKYL</sequence>
<dbReference type="Proteomes" id="UP000494040">
    <property type="component" value="Unassembled WGS sequence"/>
</dbReference>
<evidence type="ECO:0008006" key="12">
    <source>
        <dbReference type="Google" id="ProtNLM"/>
    </source>
</evidence>
<evidence type="ECO:0000256" key="1">
    <source>
        <dbReference type="ARBA" id="ARBA00004589"/>
    </source>
</evidence>
<evidence type="ECO:0000256" key="2">
    <source>
        <dbReference type="ARBA" id="ARBA00022622"/>
    </source>
</evidence>
<keyword evidence="2" id="KW-0336">GPI-anchor</keyword>
<evidence type="ECO:0000256" key="4">
    <source>
        <dbReference type="ARBA" id="ARBA00022729"/>
    </source>
</evidence>
<dbReference type="OrthoDB" id="6599147at2759"/>
<keyword evidence="6" id="KW-0472">Membrane</keyword>
<evidence type="ECO:0000256" key="6">
    <source>
        <dbReference type="ARBA" id="ARBA00023136"/>
    </source>
</evidence>
<name>A0A8I6R887_CIMLE</name>
<evidence type="ECO:0000256" key="5">
    <source>
        <dbReference type="ARBA" id="ARBA00022989"/>
    </source>
</evidence>
<dbReference type="AlphaFoldDB" id="A0A8I6R887"/>
<dbReference type="InterPro" id="IPR050975">
    <property type="entry name" value="Sleep_regulator"/>
</dbReference>
<accession>A0A8I6R887</accession>
<dbReference type="KEGG" id="clec:106660951"/>
<comment type="subcellular location">
    <subcellularLocation>
        <location evidence="1">Membrane</location>
        <topology evidence="1">Lipid-anchor</topology>
        <topology evidence="1">GPI-anchor</topology>
    </subcellularLocation>
</comment>
<keyword evidence="5" id="KW-1133">Transmembrane helix</keyword>
<dbReference type="RefSeq" id="XP_014239514.1">
    <property type="nucleotide sequence ID" value="XM_014384028.1"/>
</dbReference>
<dbReference type="GO" id="GO:0098552">
    <property type="term" value="C:side of membrane"/>
    <property type="evidence" value="ECO:0007669"/>
    <property type="project" value="UniProtKB-KW"/>
</dbReference>
<protein>
    <recommendedName>
        <fullName evidence="12">Protein sleepless</fullName>
    </recommendedName>
</protein>
<organism evidence="10 11">
    <name type="scientific">Cimex lectularius</name>
    <name type="common">Bed bug</name>
    <name type="synonym">Acanthia lectularia</name>
    <dbReference type="NCBI Taxonomy" id="79782"/>
    <lineage>
        <taxon>Eukaryota</taxon>
        <taxon>Metazoa</taxon>
        <taxon>Ecdysozoa</taxon>
        <taxon>Arthropoda</taxon>
        <taxon>Hexapoda</taxon>
        <taxon>Insecta</taxon>
        <taxon>Pterygota</taxon>
        <taxon>Neoptera</taxon>
        <taxon>Paraneoptera</taxon>
        <taxon>Hemiptera</taxon>
        <taxon>Heteroptera</taxon>
        <taxon>Panheteroptera</taxon>
        <taxon>Cimicomorpha</taxon>
        <taxon>Cimicidae</taxon>
        <taxon>Cimex</taxon>
    </lineage>
</organism>
<evidence type="ECO:0000256" key="8">
    <source>
        <dbReference type="ARBA" id="ARBA00023288"/>
    </source>
</evidence>